<accession>A0A502EWQ7</accession>
<gene>
    <name evidence="1" type="ORF">EAH81_06595</name>
</gene>
<organism evidence="1 2">
    <name type="scientific">Flavobacterium pectinovorum</name>
    <dbReference type="NCBI Taxonomy" id="29533"/>
    <lineage>
        <taxon>Bacteria</taxon>
        <taxon>Pseudomonadati</taxon>
        <taxon>Bacteroidota</taxon>
        <taxon>Flavobacteriia</taxon>
        <taxon>Flavobacteriales</taxon>
        <taxon>Flavobacteriaceae</taxon>
        <taxon>Flavobacterium</taxon>
    </lineage>
</organism>
<protein>
    <submittedName>
        <fullName evidence="1">Uncharacterized protein</fullName>
    </submittedName>
</protein>
<name>A0A502EWQ7_9FLAO</name>
<evidence type="ECO:0000313" key="1">
    <source>
        <dbReference type="EMBL" id="TPG41987.1"/>
    </source>
</evidence>
<dbReference type="EMBL" id="RCZH01000004">
    <property type="protein sequence ID" value="TPG41987.1"/>
    <property type="molecule type" value="Genomic_DNA"/>
</dbReference>
<proteinExistence type="predicted"/>
<dbReference type="RefSeq" id="WP_140505070.1">
    <property type="nucleotide sequence ID" value="NZ_RCZH01000004.1"/>
</dbReference>
<dbReference type="OrthoDB" id="1377513at2"/>
<comment type="caution">
    <text evidence="1">The sequence shown here is derived from an EMBL/GenBank/DDBJ whole genome shotgun (WGS) entry which is preliminary data.</text>
</comment>
<evidence type="ECO:0000313" key="2">
    <source>
        <dbReference type="Proteomes" id="UP000319700"/>
    </source>
</evidence>
<reference evidence="1 2" key="1">
    <citation type="journal article" date="2019" name="Environ. Microbiol.">
        <title>Species interactions and distinct microbial communities in high Arctic permafrost affected cryosols are associated with the CH4 and CO2 gas fluxes.</title>
        <authorList>
            <person name="Altshuler I."/>
            <person name="Hamel J."/>
            <person name="Turney S."/>
            <person name="Magnuson E."/>
            <person name="Levesque R."/>
            <person name="Greer C."/>
            <person name="Whyte L.G."/>
        </authorList>
    </citation>
    <scope>NUCLEOTIDE SEQUENCE [LARGE SCALE GENOMIC DNA]</scope>
    <source>
        <strain evidence="1 2">42</strain>
    </source>
</reference>
<keyword evidence="2" id="KW-1185">Reference proteome</keyword>
<dbReference type="Proteomes" id="UP000319700">
    <property type="component" value="Unassembled WGS sequence"/>
</dbReference>
<dbReference type="AlphaFoldDB" id="A0A502EWQ7"/>
<sequence>MIVKNHDIELKDTSASEMARFRQIMLSIWRQQIEDDKNSVEMEKFCTNYPYVCNDQNSKDLDDSNGISSGNDYEIDQDGNVTLKRKTKNNIDGLYKGNIFIGTTNKGALAQLKSKNIINSDFNEIKFNNRPDLDSFLNLTLKIQDSYDREVSALMVGQRTANLDDLRTKVYDLLLVGLKYSGSSFDQNGVFLGKFNKLPKLMNTIGFDGSNTCLTIDAKSYDIAGFYHTHPTFGGPKPSGTDDEDVPGLFGDKNVYKHNNLPGYIKTDMGWSTYGTDNHGKVQFETGGKIYEE</sequence>